<dbReference type="InterPro" id="IPR029056">
    <property type="entry name" value="Ribokinase-like"/>
</dbReference>
<dbReference type="GO" id="GO:0016301">
    <property type="term" value="F:kinase activity"/>
    <property type="evidence" value="ECO:0007669"/>
    <property type="project" value="UniProtKB-KW"/>
</dbReference>
<evidence type="ECO:0000256" key="2">
    <source>
        <dbReference type="ARBA" id="ARBA00022679"/>
    </source>
</evidence>
<dbReference type="GO" id="GO:0005524">
    <property type="term" value="F:ATP binding"/>
    <property type="evidence" value="ECO:0007669"/>
    <property type="project" value="UniProtKB-KW"/>
</dbReference>
<evidence type="ECO:0000259" key="6">
    <source>
        <dbReference type="Pfam" id="PF00294"/>
    </source>
</evidence>
<keyword evidence="3" id="KW-0547">Nucleotide-binding</keyword>
<dbReference type="EMBL" id="BNJK01000002">
    <property type="protein sequence ID" value="GHP00071.1"/>
    <property type="molecule type" value="Genomic_DNA"/>
</dbReference>
<keyword evidence="5" id="KW-0067">ATP-binding</keyword>
<dbReference type="PANTHER" id="PTHR43085">
    <property type="entry name" value="HEXOKINASE FAMILY MEMBER"/>
    <property type="match status" value="1"/>
</dbReference>
<evidence type="ECO:0000256" key="5">
    <source>
        <dbReference type="ARBA" id="ARBA00022840"/>
    </source>
</evidence>
<keyword evidence="2" id="KW-0808">Transferase</keyword>
<dbReference type="Gene3D" id="3.40.1620.20">
    <property type="match status" value="1"/>
</dbReference>
<keyword evidence="8" id="KW-1185">Reference proteome</keyword>
<dbReference type="AlphaFoldDB" id="A0A8J3IX23"/>
<dbReference type="PANTHER" id="PTHR43085:SF1">
    <property type="entry name" value="PSEUDOURIDINE KINASE-RELATED"/>
    <property type="match status" value="1"/>
</dbReference>
<comment type="caution">
    <text evidence="7">The sequence shown here is derived from an EMBL/GenBank/DDBJ whole genome shotgun (WGS) entry which is preliminary data.</text>
</comment>
<name>A0A8J3IX23_9CHLR</name>
<reference evidence="7" key="1">
    <citation type="submission" date="2020-10" db="EMBL/GenBank/DDBJ databases">
        <title>Taxonomic study of unclassified bacteria belonging to the class Ktedonobacteria.</title>
        <authorList>
            <person name="Yabe S."/>
            <person name="Wang C.M."/>
            <person name="Zheng Y."/>
            <person name="Sakai Y."/>
            <person name="Cavaletti L."/>
            <person name="Monciardini P."/>
            <person name="Donadio S."/>
        </authorList>
    </citation>
    <scope>NUCLEOTIDE SEQUENCE</scope>
    <source>
        <strain evidence="7">ID150040</strain>
    </source>
</reference>
<comment type="similarity">
    <text evidence="1">Belongs to the carbohydrate kinase PfkB family.</text>
</comment>
<sequence>MKHIDVLAIGEALIDFISDGQQASLVGAQHFTMYPGGAVTNVAINVARLGGSAALAACVGEDASGAFLRQQLQQAGVMTEHLHTTLDASTTLAVVARNDATPDFAIYRGADIGLTPSHLPLSLISAISLVHTSAFALSREPLCSTVLEFVAQAHAAGCMITFDPNYHPRIWGVPVEPEKIVARLCPFVTVVKPSLDDCIRLFGAGQAPEVYATRFLDWGAEKVVLTMGADGVLLVTPESTSYFPAQRIEVVDVTGAGDSFWAGLLMALLDGYNIGDAIRTAQAVAALKLQQTGPLSHAIDRLALYRQLDLRK</sequence>
<dbReference type="PROSITE" id="PS00584">
    <property type="entry name" value="PFKB_KINASES_2"/>
    <property type="match status" value="1"/>
</dbReference>
<organism evidence="7 8">
    <name type="scientific">Reticulibacter mediterranei</name>
    <dbReference type="NCBI Taxonomy" id="2778369"/>
    <lineage>
        <taxon>Bacteria</taxon>
        <taxon>Bacillati</taxon>
        <taxon>Chloroflexota</taxon>
        <taxon>Ktedonobacteria</taxon>
        <taxon>Ktedonobacterales</taxon>
        <taxon>Reticulibacteraceae</taxon>
        <taxon>Reticulibacter</taxon>
    </lineage>
</organism>
<evidence type="ECO:0000256" key="3">
    <source>
        <dbReference type="ARBA" id="ARBA00022741"/>
    </source>
</evidence>
<dbReference type="Gene3D" id="3.40.1190.30">
    <property type="match status" value="1"/>
</dbReference>
<feature type="domain" description="Carbohydrate kinase PfkB" evidence="6">
    <location>
        <begin position="5"/>
        <end position="294"/>
    </location>
</feature>
<dbReference type="SUPFAM" id="SSF53613">
    <property type="entry name" value="Ribokinase-like"/>
    <property type="match status" value="1"/>
</dbReference>
<evidence type="ECO:0000313" key="7">
    <source>
        <dbReference type="EMBL" id="GHP00071.1"/>
    </source>
</evidence>
<gene>
    <name evidence="7" type="ORF">KSF_101180</name>
</gene>
<dbReference type="RefSeq" id="WP_220210666.1">
    <property type="nucleotide sequence ID" value="NZ_BNJK01000002.1"/>
</dbReference>
<evidence type="ECO:0000313" key="8">
    <source>
        <dbReference type="Proteomes" id="UP000597444"/>
    </source>
</evidence>
<dbReference type="InterPro" id="IPR050306">
    <property type="entry name" value="PfkB_Carbo_kinase"/>
</dbReference>
<evidence type="ECO:0000256" key="4">
    <source>
        <dbReference type="ARBA" id="ARBA00022777"/>
    </source>
</evidence>
<dbReference type="Gene3D" id="6.10.140.490">
    <property type="match status" value="1"/>
</dbReference>
<accession>A0A8J3IX23</accession>
<dbReference type="CDD" id="cd01166">
    <property type="entry name" value="KdgK"/>
    <property type="match status" value="1"/>
</dbReference>
<dbReference type="Pfam" id="PF00294">
    <property type="entry name" value="PfkB"/>
    <property type="match status" value="1"/>
</dbReference>
<dbReference type="InterPro" id="IPR011611">
    <property type="entry name" value="PfkB_dom"/>
</dbReference>
<keyword evidence="4 7" id="KW-0418">Kinase</keyword>
<protein>
    <submittedName>
        <fullName evidence="7">Aminoimidazole riboside kinase</fullName>
    </submittedName>
</protein>
<dbReference type="InterPro" id="IPR002173">
    <property type="entry name" value="Carboh/pur_kinase_PfkB_CS"/>
</dbReference>
<evidence type="ECO:0000256" key="1">
    <source>
        <dbReference type="ARBA" id="ARBA00010688"/>
    </source>
</evidence>
<dbReference type="Proteomes" id="UP000597444">
    <property type="component" value="Unassembled WGS sequence"/>
</dbReference>
<proteinExistence type="inferred from homology"/>